<dbReference type="AlphaFoldDB" id="C1DDP8"/>
<dbReference type="EMBL" id="CP001157">
    <property type="protein sequence ID" value="ACO78019.1"/>
    <property type="molecule type" value="Genomic_DNA"/>
</dbReference>
<dbReference type="Proteomes" id="UP000002424">
    <property type="component" value="Chromosome"/>
</dbReference>
<proteinExistence type="predicted"/>
<feature type="region of interest" description="Disordered" evidence="1">
    <location>
        <begin position="1"/>
        <end position="37"/>
    </location>
</feature>
<evidence type="ECO:0000256" key="1">
    <source>
        <dbReference type="SAM" id="MobiDB-lite"/>
    </source>
</evidence>
<accession>C1DDP8</accession>
<gene>
    <name evidence="2" type="ordered locus">Avin_18060</name>
</gene>
<evidence type="ECO:0000313" key="2">
    <source>
        <dbReference type="EMBL" id="ACO78019.1"/>
    </source>
</evidence>
<protein>
    <submittedName>
        <fullName evidence="2">Uncharacterized protein</fullName>
    </submittedName>
</protein>
<organism evidence="2 3">
    <name type="scientific">Azotobacter vinelandii (strain DJ / ATCC BAA-1303)</name>
    <dbReference type="NCBI Taxonomy" id="322710"/>
    <lineage>
        <taxon>Bacteria</taxon>
        <taxon>Pseudomonadati</taxon>
        <taxon>Pseudomonadota</taxon>
        <taxon>Gammaproteobacteria</taxon>
        <taxon>Pseudomonadales</taxon>
        <taxon>Pseudomonadaceae</taxon>
        <taxon>Azotobacter</taxon>
    </lineage>
</organism>
<keyword evidence="3" id="KW-1185">Reference proteome</keyword>
<dbReference type="HOGENOM" id="CLU_3339414_0_0_6"/>
<dbReference type="EnsemblBacteria" id="ACO78019">
    <property type="protein sequence ID" value="ACO78019"/>
    <property type="gene ID" value="Avin_18060"/>
</dbReference>
<sequence length="37" mass="3985">MRGIHPAAPRQNLFPAPDRDRPAGGRAASEPSKELFA</sequence>
<name>C1DDP8_AZOVD</name>
<dbReference type="KEGG" id="avn:Avin_18060"/>
<evidence type="ECO:0000313" key="3">
    <source>
        <dbReference type="Proteomes" id="UP000002424"/>
    </source>
</evidence>
<reference evidence="2 3" key="1">
    <citation type="journal article" date="2009" name="J. Bacteriol.">
        <title>Genome sequence of Azotobacter vinelandii, an obligate aerobe specialized to support diverse anaerobic metabolic processes.</title>
        <authorList>
            <person name="Setubal J.C."/>
            <person name="dos Santos P."/>
            <person name="Goldman B.S."/>
            <person name="Ertesvag H."/>
            <person name="Espin G."/>
            <person name="Rubio L.M."/>
            <person name="Valla S."/>
            <person name="Almeida N.F."/>
            <person name="Balasubramanian D."/>
            <person name="Cromes L."/>
            <person name="Curatti L."/>
            <person name="Du Z."/>
            <person name="Godsy E."/>
            <person name="Goodner B."/>
            <person name="Hellner-Burris K."/>
            <person name="Hernandez J.A."/>
            <person name="Houmiel K."/>
            <person name="Imperial J."/>
            <person name="Kennedy C."/>
            <person name="Larson T.J."/>
            <person name="Latreille P."/>
            <person name="Ligon L.S."/>
            <person name="Lu J."/>
            <person name="Maerk M."/>
            <person name="Miller N.M."/>
            <person name="Norton S."/>
            <person name="O'Carroll I.P."/>
            <person name="Paulsen I."/>
            <person name="Raulfs E.C."/>
            <person name="Roemer R."/>
            <person name="Rosser J."/>
            <person name="Segura D."/>
            <person name="Slater S."/>
            <person name="Stricklin S.L."/>
            <person name="Studholme D.J."/>
            <person name="Sun J."/>
            <person name="Viana C.J."/>
            <person name="Wallin E."/>
            <person name="Wang B."/>
            <person name="Wheeler C."/>
            <person name="Zhu H."/>
            <person name="Dean D.R."/>
            <person name="Dixon R."/>
            <person name="Wood D."/>
        </authorList>
    </citation>
    <scope>NUCLEOTIDE SEQUENCE [LARGE SCALE GENOMIC DNA]</scope>
    <source>
        <strain evidence="3">DJ / ATCC BAA-1303</strain>
    </source>
</reference>